<feature type="domain" description="Di19 C-terminal" evidence="2">
    <location>
        <begin position="30"/>
        <end position="127"/>
    </location>
</feature>
<reference evidence="4" key="1">
    <citation type="journal article" date="2013" name="Science">
        <title>The Amborella genome and the evolution of flowering plants.</title>
        <authorList>
            <consortium name="Amborella Genome Project"/>
        </authorList>
    </citation>
    <scope>NUCLEOTIDE SEQUENCE [LARGE SCALE GENOMIC DNA]</scope>
</reference>
<protein>
    <recommendedName>
        <fullName evidence="2">Di19 C-terminal domain-containing protein</fullName>
    </recommendedName>
</protein>
<dbReference type="AlphaFoldDB" id="W1PZL2"/>
<accession>W1PZL2</accession>
<dbReference type="InterPro" id="IPR033347">
    <property type="entry name" value="Di19"/>
</dbReference>
<sequence>MIGHFTFQHTHLLKRRRKSQKGGLWTYHTSIAGKEFRELSSFLGMGSTIPYIPNSAPDPLLSPFLSNSSLPYTNESNTNSPSDGKITSNSKDTERISDKSSDGAGEQAYRERVQRAEYIQQLLLSTIL</sequence>
<dbReference type="HOGENOM" id="CLU_1962536_0_0_1"/>
<name>W1PZL2_AMBTC</name>
<dbReference type="EMBL" id="KI392567">
    <property type="protein sequence ID" value="ERN13838.1"/>
    <property type="molecule type" value="Genomic_DNA"/>
</dbReference>
<organism evidence="3 4">
    <name type="scientific">Amborella trichopoda</name>
    <dbReference type="NCBI Taxonomy" id="13333"/>
    <lineage>
        <taxon>Eukaryota</taxon>
        <taxon>Viridiplantae</taxon>
        <taxon>Streptophyta</taxon>
        <taxon>Embryophyta</taxon>
        <taxon>Tracheophyta</taxon>
        <taxon>Spermatophyta</taxon>
        <taxon>Magnoliopsida</taxon>
        <taxon>Amborellales</taxon>
        <taxon>Amborellaceae</taxon>
        <taxon>Amborella</taxon>
    </lineage>
</organism>
<dbReference type="Proteomes" id="UP000017836">
    <property type="component" value="Unassembled WGS sequence"/>
</dbReference>
<dbReference type="InterPro" id="IPR027935">
    <property type="entry name" value="Di19_C"/>
</dbReference>
<feature type="compositionally biased region" description="Polar residues" evidence="1">
    <location>
        <begin position="72"/>
        <end position="90"/>
    </location>
</feature>
<keyword evidence="4" id="KW-1185">Reference proteome</keyword>
<evidence type="ECO:0000313" key="4">
    <source>
        <dbReference type="Proteomes" id="UP000017836"/>
    </source>
</evidence>
<evidence type="ECO:0000259" key="2">
    <source>
        <dbReference type="Pfam" id="PF14571"/>
    </source>
</evidence>
<feature type="compositionally biased region" description="Basic and acidic residues" evidence="1">
    <location>
        <begin position="91"/>
        <end position="101"/>
    </location>
</feature>
<feature type="region of interest" description="Disordered" evidence="1">
    <location>
        <begin position="67"/>
        <end position="109"/>
    </location>
</feature>
<dbReference type="Pfam" id="PF14571">
    <property type="entry name" value="Di19_C"/>
    <property type="match status" value="1"/>
</dbReference>
<dbReference type="eggNOG" id="ENOG502RY2K">
    <property type="taxonomic scope" value="Eukaryota"/>
</dbReference>
<evidence type="ECO:0000313" key="3">
    <source>
        <dbReference type="EMBL" id="ERN13838.1"/>
    </source>
</evidence>
<dbReference type="Gramene" id="ERN13838">
    <property type="protein sequence ID" value="ERN13838"/>
    <property type="gene ID" value="AMTR_s00049p00224950"/>
</dbReference>
<proteinExistence type="predicted"/>
<dbReference type="OMA" id="REGKQWS"/>
<dbReference type="PANTHER" id="PTHR31875">
    <property type="entry name" value="PROTEIN DEHYDRATION-INDUCED 19"/>
    <property type="match status" value="1"/>
</dbReference>
<evidence type="ECO:0000256" key="1">
    <source>
        <dbReference type="SAM" id="MobiDB-lite"/>
    </source>
</evidence>
<dbReference type="PANTHER" id="PTHR31875:SF24">
    <property type="entry name" value="PROTEIN DEHYDRATION-INDUCED 19 HOMOLOG 5"/>
    <property type="match status" value="1"/>
</dbReference>
<gene>
    <name evidence="3" type="ORF">AMTR_s00049p00224950</name>
</gene>